<reference evidence="1" key="1">
    <citation type="journal article" date="2020" name="bioRxiv">
        <title>A rank-normalized archaeal taxonomy based on genome phylogeny resolves widespread incomplete and uneven classifications.</title>
        <authorList>
            <person name="Rinke C."/>
            <person name="Chuvochina M."/>
            <person name="Mussig A.J."/>
            <person name="Chaumeil P.-A."/>
            <person name="Waite D.W."/>
            <person name="Whitman W.B."/>
            <person name="Parks D.H."/>
            <person name="Hugenholtz P."/>
        </authorList>
    </citation>
    <scope>NUCLEOTIDE SEQUENCE</scope>
    <source>
        <strain evidence="1">UBA10011</strain>
    </source>
</reference>
<reference evidence="2" key="3">
    <citation type="submission" date="2021-05" db="EMBL/GenBank/DDBJ databases">
        <title>Protein family content uncovers lineage relationships and bacterial pathway maintenance mechanisms in DPANN archaea.</title>
        <authorList>
            <person name="Castelle C.J."/>
            <person name="Meheust R."/>
            <person name="Jaffe A.L."/>
            <person name="Seitz K."/>
            <person name="Gong X."/>
            <person name="Baker B.J."/>
            <person name="Banfield J.F."/>
        </authorList>
    </citation>
    <scope>NUCLEOTIDE SEQUENCE</scope>
    <source>
        <strain evidence="2">RIFCSPHIGHO2_01_FULL_GW2011_AR10_43_9</strain>
    </source>
</reference>
<dbReference type="EMBL" id="JAGVWF010000032">
    <property type="protein sequence ID" value="MBS3059255.1"/>
    <property type="molecule type" value="Genomic_DNA"/>
</dbReference>
<dbReference type="Proteomes" id="UP000577419">
    <property type="component" value="Unassembled WGS sequence"/>
</dbReference>
<evidence type="ECO:0000313" key="3">
    <source>
        <dbReference type="Proteomes" id="UP000577419"/>
    </source>
</evidence>
<organism evidence="1 3">
    <name type="scientific">Candidatus Iainarchaeum sp</name>
    <dbReference type="NCBI Taxonomy" id="3101447"/>
    <lineage>
        <taxon>Archaea</taxon>
        <taxon>Candidatus Iainarchaeota</taxon>
        <taxon>Candidatus Iainarchaeia</taxon>
        <taxon>Candidatus Iainarchaeales</taxon>
        <taxon>Candidatus Iainarchaeaceae</taxon>
        <taxon>Candidatus Iainarchaeum</taxon>
    </lineage>
</organism>
<comment type="caution">
    <text evidence="1">The sequence shown here is derived from an EMBL/GenBank/DDBJ whole genome shotgun (WGS) entry which is preliminary data.</text>
</comment>
<proteinExistence type="predicted"/>
<dbReference type="EMBL" id="DUFG01000026">
    <property type="protein sequence ID" value="HIH08760.1"/>
    <property type="molecule type" value="Genomic_DNA"/>
</dbReference>
<name>A0A7J4IVC0_9ARCH</name>
<accession>A0A7J4IVC0</accession>
<gene>
    <name evidence="1" type="ORF">HA237_05335</name>
    <name evidence="2" type="ORF">J4224_02410</name>
</gene>
<dbReference type="Proteomes" id="UP000683213">
    <property type="component" value="Unassembled WGS sequence"/>
</dbReference>
<protein>
    <submittedName>
        <fullName evidence="1">Uncharacterized protein</fullName>
    </submittedName>
</protein>
<sequence length="183" mass="20261">MPSPLLRLLTEFRIAFQAADSFRLKKLSNAAIGEAVLDNDPMLAEVAVAAYSLSKLVSKEHVVKSPNWVKAKKEITASLNSSTKIIQQKNEGLFKRNLSSIVNRVRAVDRSLGNYVRNISDKGRIKVASTAYARGLSLSQAARITGADKKELQNYIGITKIHDEETVKLSMKDRMGIAREIFS</sequence>
<evidence type="ECO:0000313" key="1">
    <source>
        <dbReference type="EMBL" id="HIH08760.1"/>
    </source>
</evidence>
<evidence type="ECO:0000313" key="2">
    <source>
        <dbReference type="EMBL" id="MBS3059255.1"/>
    </source>
</evidence>
<reference evidence="2" key="2">
    <citation type="submission" date="2021-03" db="EMBL/GenBank/DDBJ databases">
        <authorList>
            <person name="Jaffe A."/>
        </authorList>
    </citation>
    <scope>NUCLEOTIDE SEQUENCE</scope>
    <source>
        <strain evidence="2">RIFCSPHIGHO2_01_FULL_GW2011_AR10_43_9</strain>
    </source>
</reference>
<dbReference type="AlphaFoldDB" id="A0A7J4IVC0"/>